<dbReference type="OrthoDB" id="3704005at2759"/>
<dbReference type="AlphaFoldDB" id="E4ZRI2"/>
<reference evidence="4" key="1">
    <citation type="journal article" date="2011" name="Nat. Commun.">
        <title>Effector diversification within compartments of the Leptosphaeria maculans genome affected by Repeat-Induced Point mutations.</title>
        <authorList>
            <person name="Rouxel T."/>
            <person name="Grandaubert J."/>
            <person name="Hane J.K."/>
            <person name="Hoede C."/>
            <person name="van de Wouw A.P."/>
            <person name="Couloux A."/>
            <person name="Dominguez V."/>
            <person name="Anthouard V."/>
            <person name="Bally P."/>
            <person name="Bourras S."/>
            <person name="Cozijnsen A.J."/>
            <person name="Ciuffetti L.M."/>
            <person name="Degrave A."/>
            <person name="Dilmaghani A."/>
            <person name="Duret L."/>
            <person name="Fudal I."/>
            <person name="Goodwin S.B."/>
            <person name="Gout L."/>
            <person name="Glaser N."/>
            <person name="Linglin J."/>
            <person name="Kema G.H.J."/>
            <person name="Lapalu N."/>
            <person name="Lawrence C.B."/>
            <person name="May K."/>
            <person name="Meyer M."/>
            <person name="Ollivier B."/>
            <person name="Poulain J."/>
            <person name="Schoch C.L."/>
            <person name="Simon A."/>
            <person name="Spatafora J.W."/>
            <person name="Stachowiak A."/>
            <person name="Turgeon B.G."/>
            <person name="Tyler B.M."/>
            <person name="Vincent D."/>
            <person name="Weissenbach J."/>
            <person name="Amselem J."/>
            <person name="Quesneville H."/>
            <person name="Oliver R.P."/>
            <person name="Wincker P."/>
            <person name="Balesdent M.-H."/>
            <person name="Howlett B.J."/>
        </authorList>
    </citation>
    <scope>NUCLEOTIDE SEQUENCE [LARGE SCALE GENOMIC DNA]</scope>
    <source>
        <strain evidence="4">JN3 / isolate v23.1.3 / race Av1-4-5-6-7-8</strain>
    </source>
</reference>
<dbReference type="InParanoid" id="E4ZRI2"/>
<evidence type="ECO:0000256" key="2">
    <source>
        <dbReference type="SAM" id="Phobius"/>
    </source>
</evidence>
<sequence>MSPSRYFSDARLRKIGFSAALITLFAEYNLFLMHKGTHPMSGRKSNVSESNQKRGDEPKAQITTLNGLPIPHFVNLFKRD</sequence>
<keyword evidence="2" id="KW-1133">Transmembrane helix</keyword>
<proteinExistence type="predicted"/>
<evidence type="ECO:0000313" key="4">
    <source>
        <dbReference type="Proteomes" id="UP000002668"/>
    </source>
</evidence>
<dbReference type="VEuPathDB" id="FungiDB:LEMA_P035030.1"/>
<feature type="transmembrane region" description="Helical" evidence="2">
    <location>
        <begin position="15"/>
        <end position="33"/>
    </location>
</feature>
<keyword evidence="2" id="KW-0812">Transmembrane</keyword>
<gene>
    <name evidence="3" type="ORF">LEMA_P035030.1</name>
</gene>
<dbReference type="EMBL" id="FP929116">
    <property type="protein sequence ID" value="CBX93829.1"/>
    <property type="molecule type" value="Genomic_DNA"/>
</dbReference>
<feature type="region of interest" description="Disordered" evidence="1">
    <location>
        <begin position="36"/>
        <end position="61"/>
    </location>
</feature>
<keyword evidence="4" id="KW-1185">Reference proteome</keyword>
<organism evidence="4">
    <name type="scientific">Leptosphaeria maculans (strain JN3 / isolate v23.1.3 / race Av1-4-5-6-7-8)</name>
    <name type="common">Blackleg fungus</name>
    <name type="synonym">Phoma lingam</name>
    <dbReference type="NCBI Taxonomy" id="985895"/>
    <lineage>
        <taxon>Eukaryota</taxon>
        <taxon>Fungi</taxon>
        <taxon>Dikarya</taxon>
        <taxon>Ascomycota</taxon>
        <taxon>Pezizomycotina</taxon>
        <taxon>Dothideomycetes</taxon>
        <taxon>Pleosporomycetidae</taxon>
        <taxon>Pleosporales</taxon>
        <taxon>Pleosporineae</taxon>
        <taxon>Leptosphaeriaceae</taxon>
        <taxon>Plenodomus</taxon>
        <taxon>Plenodomus lingam/Leptosphaeria maculans species complex</taxon>
    </lineage>
</organism>
<keyword evidence="2" id="KW-0472">Membrane</keyword>
<dbReference type="Proteomes" id="UP000002668">
    <property type="component" value="Genome"/>
</dbReference>
<protein>
    <submittedName>
        <fullName evidence="3">Predicted protein</fullName>
    </submittedName>
</protein>
<evidence type="ECO:0000256" key="1">
    <source>
        <dbReference type="SAM" id="MobiDB-lite"/>
    </source>
</evidence>
<dbReference type="HOGENOM" id="CLU_2590188_0_0_1"/>
<accession>E4ZRI2</accession>
<name>E4ZRI2_LEPMJ</name>
<evidence type="ECO:0000313" key="3">
    <source>
        <dbReference type="EMBL" id="CBX93829.1"/>
    </source>
</evidence>